<reference evidence="3" key="1">
    <citation type="submission" date="2020-09" db="EMBL/GenBank/DDBJ databases">
        <title>Streptomyces canutascabiei sp. nov., which causes potato common scab and is distributed across the world.</title>
        <authorList>
            <person name="Nguyen H.P."/>
            <person name="Weisberg A.J."/>
            <person name="Chang J.H."/>
            <person name="Clarke C.R."/>
        </authorList>
    </citation>
    <scope>NUCLEOTIDE SEQUENCE</scope>
    <source>
        <strain evidence="3">ID-01-6.2a</strain>
    </source>
</reference>
<comment type="caution">
    <text evidence="3">The sequence shown here is derived from an EMBL/GenBank/DDBJ whole genome shotgun (WGS) entry which is preliminary data.</text>
</comment>
<feature type="region of interest" description="Disordered" evidence="1">
    <location>
        <begin position="24"/>
        <end position="51"/>
    </location>
</feature>
<dbReference type="RefSeq" id="WP_086802693.1">
    <property type="nucleotide sequence ID" value="NZ_CP119182.1"/>
</dbReference>
<dbReference type="Gene3D" id="2.130.10.10">
    <property type="entry name" value="YVTN repeat-like/Quinoprotein amine dehydrogenase"/>
    <property type="match status" value="1"/>
</dbReference>
<sequence length="468" mass="49211">MKIRTGLVVGTVLSLGLVTGCGGGDADAETGTKASGSPKASASADAAGKPVYKGKRIPGLAAKPAWALAQKDGEEYSCPGDATFDGQDEKGFPTVQESVCQVGDAFVLVQERSVPDEDSETEKPTVHLVAHLFDAATGEKRKSLTVKCAYDPALEKQPSLDTLVQVGEWKDGSPALLIRTCENTEASGLKAATLKKVYTMYDPNGRELGSSTLTGERNGDLPVVRGHVEMPDGEVTFAPIGGGKDFVLERFLAGETIFGTGQGYVAKYNGAYSALRLADRTTGEIVWNTDDDVTPPRGLRGESGDIKDGDKDLFPLRGDRATLMWTPMGSSESLITTVDLPTGRTVATGPSVEVNLATTDLVEIVVSPDGKTAVSNVGEGALAWNTETGAELWRQEADEKNIEPLQITPGGVLYAQLDDTETAALAADTKELLGMVPDGTEIPKAFSSSGYALVDTPDGLFAFEAEKA</sequence>
<dbReference type="AlphaFoldDB" id="A0A927QGX5"/>
<dbReference type="GeneID" id="79931858"/>
<gene>
    <name evidence="3" type="ORF">IHE70_22410</name>
</gene>
<proteinExistence type="predicted"/>
<dbReference type="SUPFAM" id="SSF50969">
    <property type="entry name" value="YVTN repeat-like/Quinoprotein amine dehydrogenase"/>
    <property type="match status" value="1"/>
</dbReference>
<dbReference type="InterPro" id="IPR015943">
    <property type="entry name" value="WD40/YVTN_repeat-like_dom_sf"/>
</dbReference>
<evidence type="ECO:0000313" key="3">
    <source>
        <dbReference type="EMBL" id="MBD9725921.1"/>
    </source>
</evidence>
<evidence type="ECO:0000259" key="2">
    <source>
        <dbReference type="Pfam" id="PF13360"/>
    </source>
</evidence>
<dbReference type="Pfam" id="PF13360">
    <property type="entry name" value="PQQ_2"/>
    <property type="match status" value="1"/>
</dbReference>
<dbReference type="EMBL" id="JACYXT010000009">
    <property type="protein sequence ID" value="MBD9725921.1"/>
    <property type="molecule type" value="Genomic_DNA"/>
</dbReference>
<evidence type="ECO:0000256" key="1">
    <source>
        <dbReference type="SAM" id="MobiDB-lite"/>
    </source>
</evidence>
<evidence type="ECO:0000313" key="4">
    <source>
        <dbReference type="Proteomes" id="UP000661025"/>
    </source>
</evidence>
<feature type="compositionally biased region" description="Low complexity" evidence="1">
    <location>
        <begin position="33"/>
        <end position="50"/>
    </location>
</feature>
<organism evidence="3 4">
    <name type="scientific">Streptomyces caniscabiei</name>
    <dbReference type="NCBI Taxonomy" id="2746961"/>
    <lineage>
        <taxon>Bacteria</taxon>
        <taxon>Bacillati</taxon>
        <taxon>Actinomycetota</taxon>
        <taxon>Actinomycetes</taxon>
        <taxon>Kitasatosporales</taxon>
        <taxon>Streptomycetaceae</taxon>
        <taxon>Streptomyces</taxon>
    </lineage>
</organism>
<name>A0A927QGX5_9ACTN</name>
<dbReference type="Proteomes" id="UP000661025">
    <property type="component" value="Unassembled WGS sequence"/>
</dbReference>
<dbReference type="PROSITE" id="PS51257">
    <property type="entry name" value="PROKAR_LIPOPROTEIN"/>
    <property type="match status" value="1"/>
</dbReference>
<dbReference type="InterPro" id="IPR002372">
    <property type="entry name" value="PQQ_rpt_dom"/>
</dbReference>
<dbReference type="InterPro" id="IPR011044">
    <property type="entry name" value="Quino_amine_DH_bsu"/>
</dbReference>
<accession>A0A927QGX5</accession>
<protein>
    <submittedName>
        <fullName evidence="3">PQQ-binding-like beta-propeller repeat protein</fullName>
    </submittedName>
</protein>
<feature type="domain" description="Pyrrolo-quinoline quinone repeat" evidence="2">
    <location>
        <begin position="332"/>
        <end position="430"/>
    </location>
</feature>